<dbReference type="Gene3D" id="3.40.50.1820">
    <property type="entry name" value="alpha/beta hydrolase"/>
    <property type="match status" value="1"/>
</dbReference>
<dbReference type="InterPro" id="IPR050583">
    <property type="entry name" value="Mycobacterial_A85_antigen"/>
</dbReference>
<dbReference type="SUPFAM" id="SSF53474">
    <property type="entry name" value="alpha/beta-Hydrolases"/>
    <property type="match status" value="1"/>
</dbReference>
<dbReference type="GO" id="GO:0016747">
    <property type="term" value="F:acyltransferase activity, transferring groups other than amino-acyl groups"/>
    <property type="evidence" value="ECO:0007669"/>
    <property type="project" value="TreeGrafter"/>
</dbReference>
<dbReference type="Proteomes" id="UP000284333">
    <property type="component" value="Unassembled WGS sequence"/>
</dbReference>
<dbReference type="PANTHER" id="PTHR48098">
    <property type="entry name" value="ENTEROCHELIN ESTERASE-RELATED"/>
    <property type="match status" value="1"/>
</dbReference>
<sequence>MRLARPRLPQLLKQRLLGISAAALAVPLAVGVAGVTTASAAPLPQQAPAGGYEEVSVDSSMGPIKVQIQWAARGGNAALYLLDGLRARNDRNAWSFETNALEQFRDDNVTLVMPVGGESSFYTDWYRPSSTNGQQITYKWETFLTQELPAYLETRGVSRTNNAIIGPSMGGSAALTLAAYHRDQFKFAGSLSGYLDINAPGMRQAIRVAMLDAGGYNVDAMWGPPGSAAWERNDPMVFAPSLAGLSMYISAASGEPGDYDNPERAIEYFNTQNASGLEAIAYSNTRAFQERLQELGIPATYSFPDTGTHSWPYWSTELGKARGQILDVLDAR</sequence>
<dbReference type="InterPro" id="IPR029058">
    <property type="entry name" value="AB_hydrolase_fold"/>
</dbReference>
<name>A0A3S3CL57_9NOCA</name>
<dbReference type="EMBL" id="RKLN01000008">
    <property type="protein sequence ID" value="RVW00115.1"/>
    <property type="molecule type" value="Genomic_DNA"/>
</dbReference>
<organism evidence="1 2">
    <name type="scientific">Rhodococcus spongiicola</name>
    <dbReference type="NCBI Taxonomy" id="2487352"/>
    <lineage>
        <taxon>Bacteria</taxon>
        <taxon>Bacillati</taxon>
        <taxon>Actinomycetota</taxon>
        <taxon>Actinomycetes</taxon>
        <taxon>Mycobacteriales</taxon>
        <taxon>Nocardiaceae</taxon>
        <taxon>Rhodococcus</taxon>
    </lineage>
</organism>
<reference evidence="1 2" key="1">
    <citation type="submission" date="2018-11" db="EMBL/GenBank/DDBJ databases">
        <title>Rhodococcus spongicola sp. nov. and Rhodococcus xishaensis sp. nov. from marine sponges.</title>
        <authorList>
            <person name="Li L."/>
            <person name="Lin H.W."/>
        </authorList>
    </citation>
    <scope>NUCLEOTIDE SEQUENCE [LARGE SCALE GENOMIC DNA]</scope>
    <source>
        <strain evidence="1 2">LHW50502</strain>
    </source>
</reference>
<dbReference type="OrthoDB" id="4366784at2"/>
<proteinExistence type="predicted"/>
<dbReference type="RefSeq" id="WP_127948611.1">
    <property type="nucleotide sequence ID" value="NZ_RKLN01000008.1"/>
</dbReference>
<dbReference type="Pfam" id="PF00756">
    <property type="entry name" value="Esterase"/>
    <property type="match status" value="1"/>
</dbReference>
<protein>
    <submittedName>
        <fullName evidence="1">Esterase family protein</fullName>
    </submittedName>
</protein>
<dbReference type="AlphaFoldDB" id="A0A3S3CL57"/>
<accession>A0A3S3CL57</accession>
<comment type="caution">
    <text evidence="1">The sequence shown here is derived from an EMBL/GenBank/DDBJ whole genome shotgun (WGS) entry which is preliminary data.</text>
</comment>
<gene>
    <name evidence="1" type="ORF">EF834_17965</name>
</gene>
<dbReference type="InterPro" id="IPR000801">
    <property type="entry name" value="Esterase-like"/>
</dbReference>
<keyword evidence="2" id="KW-1185">Reference proteome</keyword>
<evidence type="ECO:0000313" key="2">
    <source>
        <dbReference type="Proteomes" id="UP000284333"/>
    </source>
</evidence>
<dbReference type="PANTHER" id="PTHR48098:SF1">
    <property type="entry name" value="DIACYLGLYCEROL ACYLTRANSFERASE_MYCOLYLTRANSFERASE AG85A"/>
    <property type="match status" value="1"/>
</dbReference>
<evidence type="ECO:0000313" key="1">
    <source>
        <dbReference type="EMBL" id="RVW00115.1"/>
    </source>
</evidence>